<dbReference type="EMBL" id="HBKQ01061628">
    <property type="protein sequence ID" value="CAE2289013.1"/>
    <property type="molecule type" value="Transcribed_RNA"/>
</dbReference>
<organism evidence="1">
    <name type="scientific">Odontella aurita</name>
    <dbReference type="NCBI Taxonomy" id="265563"/>
    <lineage>
        <taxon>Eukaryota</taxon>
        <taxon>Sar</taxon>
        <taxon>Stramenopiles</taxon>
        <taxon>Ochrophyta</taxon>
        <taxon>Bacillariophyta</taxon>
        <taxon>Mediophyceae</taxon>
        <taxon>Biddulphiophycidae</taxon>
        <taxon>Eupodiscales</taxon>
        <taxon>Odontellaceae</taxon>
        <taxon>Odontella</taxon>
    </lineage>
</organism>
<accession>A0A7S4KB98</accession>
<sequence length="105" mass="11970">MRACFETIGWREREMYATKTELMDSQFIHHSFDRNFSMPLEAADQPPHGSPDWVFPVGLATRRCSVPSFYDVLIPREAAAPLVASPWPLFPGWTETNARLLIAFA</sequence>
<gene>
    <name evidence="1" type="ORF">OAUR00152_LOCUS42047</name>
</gene>
<name>A0A7S4KB98_9STRA</name>
<proteinExistence type="predicted"/>
<evidence type="ECO:0000313" key="1">
    <source>
        <dbReference type="EMBL" id="CAE2289013.1"/>
    </source>
</evidence>
<reference evidence="1" key="1">
    <citation type="submission" date="2021-01" db="EMBL/GenBank/DDBJ databases">
        <authorList>
            <person name="Corre E."/>
            <person name="Pelletier E."/>
            <person name="Niang G."/>
            <person name="Scheremetjew M."/>
            <person name="Finn R."/>
            <person name="Kale V."/>
            <person name="Holt S."/>
            <person name="Cochrane G."/>
            <person name="Meng A."/>
            <person name="Brown T."/>
            <person name="Cohen L."/>
        </authorList>
    </citation>
    <scope>NUCLEOTIDE SEQUENCE</scope>
    <source>
        <strain evidence="1">Isolate 1302-5</strain>
    </source>
</reference>
<protein>
    <submittedName>
        <fullName evidence="1">Uncharacterized protein</fullName>
    </submittedName>
</protein>
<dbReference type="AlphaFoldDB" id="A0A7S4KB98"/>